<organism evidence="1 2">
    <name type="scientific">Serratia marcescens</name>
    <dbReference type="NCBI Taxonomy" id="615"/>
    <lineage>
        <taxon>Bacteria</taxon>
        <taxon>Pseudomonadati</taxon>
        <taxon>Pseudomonadota</taxon>
        <taxon>Gammaproteobacteria</taxon>
        <taxon>Enterobacterales</taxon>
        <taxon>Yersiniaceae</taxon>
        <taxon>Serratia</taxon>
    </lineage>
</organism>
<name>A0A5C7CEH8_SERMA</name>
<evidence type="ECO:0000313" key="2">
    <source>
        <dbReference type="Proteomes" id="UP000321126"/>
    </source>
</evidence>
<protein>
    <submittedName>
        <fullName evidence="1">Histidine phosphatase family protein</fullName>
    </submittedName>
</protein>
<evidence type="ECO:0000313" key="1">
    <source>
        <dbReference type="EMBL" id="TXE33502.1"/>
    </source>
</evidence>
<dbReference type="CDD" id="cd07040">
    <property type="entry name" value="HP"/>
    <property type="match status" value="1"/>
</dbReference>
<dbReference type="SUPFAM" id="SSF53254">
    <property type="entry name" value="Phosphoglycerate mutase-like"/>
    <property type="match status" value="1"/>
</dbReference>
<sequence>MYAKQTIVFVRHGEKPANGSGQLTCKGLNRALALPDILISRYGKPDAIFASAPKENKLGSSLRPLTTITPTAIRLSLPINLSYHATDVSGLTDALLSEDNKNSLSFVAWEHKNLVLAAKQIVEKEGGDPNVIPEWPGSDFDSIYVLIINRDVTPPQVTFIHKKEGLNSASEQCNK</sequence>
<gene>
    <name evidence="1" type="ORF">FOT62_13785</name>
</gene>
<dbReference type="EMBL" id="VOUQ01000007">
    <property type="protein sequence ID" value="TXE33502.1"/>
    <property type="molecule type" value="Genomic_DNA"/>
</dbReference>
<proteinExistence type="predicted"/>
<comment type="caution">
    <text evidence="1">The sequence shown here is derived from an EMBL/GenBank/DDBJ whole genome shotgun (WGS) entry which is preliminary data.</text>
</comment>
<reference evidence="1 2" key="1">
    <citation type="submission" date="2019-07" db="EMBL/GenBank/DDBJ databases">
        <title>Serratia strains were isolated from fresh produce.</title>
        <authorList>
            <person name="Cho G.-S."/>
            <person name="Stein M."/>
            <person name="Lee W."/>
            <person name="Suh S.H."/>
            <person name="Franz C.M.A.P."/>
        </authorList>
    </citation>
    <scope>NUCLEOTIDE SEQUENCE [LARGE SCALE GENOMIC DNA]</scope>
    <source>
        <strain evidence="1 2">S16</strain>
    </source>
</reference>
<accession>A0A5C7CEH8</accession>
<dbReference type="Proteomes" id="UP000321126">
    <property type="component" value="Unassembled WGS sequence"/>
</dbReference>
<dbReference type="InterPro" id="IPR029033">
    <property type="entry name" value="His_PPase_superfam"/>
</dbReference>
<dbReference type="AlphaFoldDB" id="A0A5C7CEH8"/>